<sequence>MSSEHHDDAGQGRSAKRLIFAAGGGLALVAIGALMLEAGWVPGWISGRAPAPDVAESAYFQPPSEAEIPDGPFGEAVKRGRDIFMNTSTNAGDYVGNGLTCANCHLDGGRQPMSAPMWAAYGRYPMYRAKNDQINTMEDRVMGCFTFSMNAQHSVAGGPPPHGSDIYRDLESYFYWLATGAPTNVLMEGSGFGKVAKTELGYSPERGEQVFAANCAVCHGPDGQGQTDANGRIVFPPLWGPNSYNWGAGMARIDTAAAFVKNNMPLSQPGKLTDQEAWDVAAYIDSHERPKDARQGEMTVEQTRQRFHDGDETYYGQQVNGALLGVGTPGPERPVGAPELPIGPTPLE</sequence>
<dbReference type="Pfam" id="PF00034">
    <property type="entry name" value="Cytochrom_C"/>
    <property type="match status" value="1"/>
</dbReference>
<evidence type="ECO:0000256" key="2">
    <source>
        <dbReference type="ARBA" id="ARBA00022723"/>
    </source>
</evidence>
<dbReference type="RefSeq" id="WP_149766769.1">
    <property type="nucleotide sequence ID" value="NZ_FTMK01000036.1"/>
</dbReference>
<evidence type="ECO:0000259" key="7">
    <source>
        <dbReference type="PROSITE" id="PS51007"/>
    </source>
</evidence>
<dbReference type="PANTHER" id="PTHR35008">
    <property type="entry name" value="BLL4482 PROTEIN-RELATED"/>
    <property type="match status" value="1"/>
</dbReference>
<dbReference type="PROSITE" id="PS51007">
    <property type="entry name" value="CYTC"/>
    <property type="match status" value="1"/>
</dbReference>
<dbReference type="GO" id="GO:0020037">
    <property type="term" value="F:heme binding"/>
    <property type="evidence" value="ECO:0007669"/>
    <property type="project" value="InterPro"/>
</dbReference>
<dbReference type="EMBL" id="FTMK01000036">
    <property type="protein sequence ID" value="SIR27913.1"/>
    <property type="molecule type" value="Genomic_DNA"/>
</dbReference>
<evidence type="ECO:0000256" key="4">
    <source>
        <dbReference type="PROSITE-ProRule" id="PRU00433"/>
    </source>
</evidence>
<dbReference type="InterPro" id="IPR036909">
    <property type="entry name" value="Cyt_c-like_dom_sf"/>
</dbReference>
<protein>
    <submittedName>
        <fullName evidence="8">Thiosulfate dehydrogenase</fullName>
    </submittedName>
</protein>
<dbReference type="SUPFAM" id="SSF46626">
    <property type="entry name" value="Cytochrome c"/>
    <property type="match status" value="2"/>
</dbReference>
<dbReference type="InterPro" id="IPR051459">
    <property type="entry name" value="Cytochrome_c-type_DH"/>
</dbReference>
<keyword evidence="6" id="KW-1133">Transmembrane helix</keyword>
<organism evidence="8 9">
    <name type="scientific">Paracoccus thiocyanatus</name>
    <dbReference type="NCBI Taxonomy" id="34006"/>
    <lineage>
        <taxon>Bacteria</taxon>
        <taxon>Pseudomonadati</taxon>
        <taxon>Pseudomonadota</taxon>
        <taxon>Alphaproteobacteria</taxon>
        <taxon>Rhodobacterales</taxon>
        <taxon>Paracoccaceae</taxon>
        <taxon>Paracoccus</taxon>
    </lineage>
</organism>
<evidence type="ECO:0000256" key="3">
    <source>
        <dbReference type="ARBA" id="ARBA00023004"/>
    </source>
</evidence>
<feature type="domain" description="Cytochrome c" evidence="7">
    <location>
        <begin position="202"/>
        <end position="288"/>
    </location>
</feature>
<accession>A0A1N6ZLY0</accession>
<dbReference type="PANTHER" id="PTHR35008:SF9">
    <property type="entry name" value="CYTOCHROME C DOMAIN-CONTAINING PROTEIN"/>
    <property type="match status" value="1"/>
</dbReference>
<gene>
    <name evidence="8" type="ORF">SAMN05421641_13616</name>
</gene>
<dbReference type="GO" id="GO:0046872">
    <property type="term" value="F:metal ion binding"/>
    <property type="evidence" value="ECO:0007669"/>
    <property type="project" value="UniProtKB-KW"/>
</dbReference>
<dbReference type="OrthoDB" id="9779283at2"/>
<keyword evidence="3 4" id="KW-0408">Iron</keyword>
<evidence type="ECO:0000256" key="1">
    <source>
        <dbReference type="ARBA" id="ARBA00022617"/>
    </source>
</evidence>
<dbReference type="InterPro" id="IPR009056">
    <property type="entry name" value="Cyt_c-like_dom"/>
</dbReference>
<feature type="transmembrane region" description="Helical" evidence="6">
    <location>
        <begin position="18"/>
        <end position="41"/>
    </location>
</feature>
<feature type="region of interest" description="Disordered" evidence="5">
    <location>
        <begin position="323"/>
        <end position="348"/>
    </location>
</feature>
<dbReference type="Proteomes" id="UP000323956">
    <property type="component" value="Unassembled WGS sequence"/>
</dbReference>
<name>A0A1N6ZLY0_9RHOB</name>
<proteinExistence type="predicted"/>
<dbReference type="Gene3D" id="1.10.760.10">
    <property type="entry name" value="Cytochrome c-like domain"/>
    <property type="match status" value="2"/>
</dbReference>
<keyword evidence="6" id="KW-0472">Membrane</keyword>
<evidence type="ECO:0000256" key="6">
    <source>
        <dbReference type="SAM" id="Phobius"/>
    </source>
</evidence>
<dbReference type="Pfam" id="PF21342">
    <property type="entry name" value="SoxA-TsdA_cyt-c"/>
    <property type="match status" value="1"/>
</dbReference>
<dbReference type="GO" id="GO:0009055">
    <property type="term" value="F:electron transfer activity"/>
    <property type="evidence" value="ECO:0007669"/>
    <property type="project" value="InterPro"/>
</dbReference>
<evidence type="ECO:0000313" key="9">
    <source>
        <dbReference type="Proteomes" id="UP000323956"/>
    </source>
</evidence>
<reference evidence="8 9" key="1">
    <citation type="submission" date="2017-01" db="EMBL/GenBank/DDBJ databases">
        <authorList>
            <person name="Varghese N."/>
            <person name="Submissions S."/>
        </authorList>
    </citation>
    <scope>NUCLEOTIDE SEQUENCE [LARGE SCALE GENOMIC DNA]</scope>
    <source>
        <strain evidence="8 9">ATCC 700171</strain>
    </source>
</reference>
<keyword evidence="2 4" id="KW-0479">Metal-binding</keyword>
<evidence type="ECO:0000256" key="5">
    <source>
        <dbReference type="SAM" id="MobiDB-lite"/>
    </source>
</evidence>
<keyword evidence="6" id="KW-0812">Transmembrane</keyword>
<dbReference type="AlphaFoldDB" id="A0A1N6ZLY0"/>
<keyword evidence="1 4" id="KW-0349">Heme</keyword>
<evidence type="ECO:0000313" key="8">
    <source>
        <dbReference type="EMBL" id="SIR27913.1"/>
    </source>
</evidence>